<name>A0AAW4KLT1_VIBCL</name>
<dbReference type="PANTHER" id="PTHR10617:SF107">
    <property type="entry name" value="ELECTRON TRANSFER FLAVOPROTEIN-UBIQUINONE OXIDOREDUCTASE, MITOCHONDRIAL"/>
    <property type="match status" value="1"/>
</dbReference>
<dbReference type="Gene3D" id="3.50.50.60">
    <property type="entry name" value="FAD/NAD(P)-binding domain"/>
    <property type="match status" value="1"/>
</dbReference>
<keyword evidence="1" id="KW-0249">Electron transport</keyword>
<sequence>MEREYMEFDVVIVGAGPAGLSAACRLKQKAAEAGKEISVCVVEKGSEVGAHILS</sequence>
<keyword evidence="1" id="KW-0830">Ubiquinone</keyword>
<keyword evidence="1" id="KW-0408">Iron</keyword>
<dbReference type="GO" id="GO:0051539">
    <property type="term" value="F:4 iron, 4 sulfur cluster binding"/>
    <property type="evidence" value="ECO:0007669"/>
    <property type="project" value="UniProtKB-UniRule"/>
</dbReference>
<evidence type="ECO:0000256" key="1">
    <source>
        <dbReference type="RuleBase" id="RU366068"/>
    </source>
</evidence>
<dbReference type="InterPro" id="IPR036188">
    <property type="entry name" value="FAD/NAD-bd_sf"/>
</dbReference>
<keyword evidence="1" id="KW-0285">Flavoprotein</keyword>
<keyword evidence="1" id="KW-0479">Metal-binding</keyword>
<keyword evidence="1" id="KW-0274">FAD</keyword>
<reference evidence="2" key="1">
    <citation type="submission" date="2021-05" db="EMBL/GenBank/DDBJ databases">
        <authorList>
            <person name="Stine C."/>
        </authorList>
    </citation>
    <scope>NUCLEOTIDE SEQUENCE</scope>
    <source>
        <strain evidence="2">TDS0091212</strain>
    </source>
</reference>
<organism evidence="2 3">
    <name type="scientific">Vibrio cholerae</name>
    <dbReference type="NCBI Taxonomy" id="666"/>
    <lineage>
        <taxon>Bacteria</taxon>
        <taxon>Pseudomonadati</taxon>
        <taxon>Pseudomonadota</taxon>
        <taxon>Gammaproteobacteria</taxon>
        <taxon>Vibrionales</taxon>
        <taxon>Vibrionaceae</taxon>
        <taxon>Vibrio</taxon>
    </lineage>
</organism>
<comment type="cofactor">
    <cofactor evidence="1">
        <name>FAD</name>
        <dbReference type="ChEBI" id="CHEBI:57692"/>
    </cofactor>
</comment>
<dbReference type="GO" id="GO:0004174">
    <property type="term" value="F:electron-transferring-flavoprotein dehydrogenase activity"/>
    <property type="evidence" value="ECO:0007669"/>
    <property type="project" value="UniProtKB-UniRule"/>
</dbReference>
<keyword evidence="1" id="KW-0411">Iron-sulfur</keyword>
<proteinExistence type="predicted"/>
<gene>
    <name evidence="2" type="ORF">KIN13_06345</name>
</gene>
<keyword evidence="1" id="KW-0813">Transport</keyword>
<evidence type="ECO:0000313" key="3">
    <source>
        <dbReference type="Proteomes" id="UP001196338"/>
    </source>
</evidence>
<keyword evidence="1" id="KW-0560">Oxidoreductase</keyword>
<dbReference type="PROSITE" id="PS51257">
    <property type="entry name" value="PROKAR_LIPOPROTEIN"/>
    <property type="match status" value="1"/>
</dbReference>
<comment type="catalytic activity">
    <reaction evidence="1">
        <text>a ubiquinone + reduced [electron-transfer flavoprotein] = a ubiquinol + oxidized [electron-transfer flavoprotein] + H(+)</text>
        <dbReference type="Rhea" id="RHEA:24052"/>
        <dbReference type="Rhea" id="RHEA-COMP:9565"/>
        <dbReference type="Rhea" id="RHEA-COMP:9566"/>
        <dbReference type="Rhea" id="RHEA-COMP:10685"/>
        <dbReference type="Rhea" id="RHEA-COMP:10686"/>
        <dbReference type="ChEBI" id="CHEBI:15378"/>
        <dbReference type="ChEBI" id="CHEBI:16389"/>
        <dbReference type="ChEBI" id="CHEBI:17976"/>
        <dbReference type="ChEBI" id="CHEBI:57692"/>
        <dbReference type="ChEBI" id="CHEBI:58307"/>
        <dbReference type="EC" id="1.5.5.1"/>
    </reaction>
</comment>
<reference evidence="2" key="2">
    <citation type="submission" date="2023-08" db="EMBL/GenBank/DDBJ databases">
        <title>Vibrio cholerae Outbreaks in Tanzania Exemplify Founder Flush: Simultaneous Increases in Population Size and Genetic Diversity.</title>
        <authorList>
            <person name="Debes A.K."/>
            <person name="Mohammed A."/>
            <person name="Maseke I."/>
            <person name="Almeida M."/>
            <person name="Li S."/>
            <person name="Matimba H."/>
            <person name="Joachim A."/>
            <person name="Mizinduko M."/>
            <person name="Nyanga S."/>
            <person name="Kelly M."/>
            <person name="Kachwamba Y."/>
            <person name="Schaffer A.M."/>
            <person name="Nyanga A.S."/>
            <person name="Mghamba J."/>
            <person name="Mosha F.S."/>
            <person name="Sack D.A."/>
            <person name="Stine O.C."/>
        </authorList>
    </citation>
    <scope>NUCLEOTIDE SEQUENCE</scope>
    <source>
        <strain evidence="2">TDS0091212</strain>
    </source>
</reference>
<dbReference type="GO" id="GO:0046872">
    <property type="term" value="F:metal ion binding"/>
    <property type="evidence" value="ECO:0007669"/>
    <property type="project" value="UniProtKB-KW"/>
</dbReference>
<accession>A0AAW4KLT1</accession>
<comment type="function">
    <text evidence="1">Accepts electrons from ETF and reduces ubiquinone.</text>
</comment>
<dbReference type="EC" id="1.5.5.1" evidence="1"/>
<dbReference type="InterPro" id="IPR040156">
    <property type="entry name" value="ETF-QO"/>
</dbReference>
<dbReference type="Pfam" id="PF13450">
    <property type="entry name" value="NAD_binding_8"/>
    <property type="match status" value="1"/>
</dbReference>
<dbReference type="PANTHER" id="PTHR10617">
    <property type="entry name" value="ELECTRON TRANSFER FLAVOPROTEIN-UBIQUINONE OXIDOREDUCTASE"/>
    <property type="match status" value="1"/>
</dbReference>
<dbReference type="AlphaFoldDB" id="A0AAW4KLT1"/>
<evidence type="ECO:0000313" key="2">
    <source>
        <dbReference type="EMBL" id="MBS7673053.1"/>
    </source>
</evidence>
<protein>
    <recommendedName>
        <fullName evidence="1">Electron transfer flavoprotein-ubiquinone oxidoreductase</fullName>
        <shortName evidence="1">ETF-QO</shortName>
        <ecNumber evidence="1">1.5.5.1</ecNumber>
    </recommendedName>
</protein>
<dbReference type="RefSeq" id="WP_213420887.1">
    <property type="nucleotide sequence ID" value="NZ_JAHBND010000306.1"/>
</dbReference>
<dbReference type="SUPFAM" id="SSF51905">
    <property type="entry name" value="FAD/NAD(P)-binding domain"/>
    <property type="match status" value="1"/>
</dbReference>
<comment type="cofactor">
    <cofactor evidence="1">
        <name>[4Fe-4S] cluster</name>
        <dbReference type="ChEBI" id="CHEBI:49883"/>
    </cofactor>
    <text evidence="1">Binds 1 [4Fe-4S] cluster.</text>
</comment>
<comment type="caution">
    <text evidence="2">The sequence shown here is derived from an EMBL/GenBank/DDBJ whole genome shotgun (WGS) entry which is preliminary data.</text>
</comment>
<feature type="non-terminal residue" evidence="2">
    <location>
        <position position="54"/>
    </location>
</feature>
<dbReference type="EMBL" id="JAHBND010000306">
    <property type="protein sequence ID" value="MBS7673053.1"/>
    <property type="molecule type" value="Genomic_DNA"/>
</dbReference>
<dbReference type="Proteomes" id="UP001196338">
    <property type="component" value="Unassembled WGS sequence"/>
</dbReference>